<keyword evidence="5" id="KW-1185">Reference proteome</keyword>
<proteinExistence type="predicted"/>
<dbReference type="Gramene" id="TVU17592">
    <property type="protein sequence ID" value="TVU17592"/>
    <property type="gene ID" value="EJB05_33636"/>
</dbReference>
<gene>
    <name evidence="4" type="ORF">EJB05_33636</name>
</gene>
<dbReference type="EMBL" id="RWGY01000029">
    <property type="protein sequence ID" value="TVU17592.1"/>
    <property type="molecule type" value="Genomic_DNA"/>
</dbReference>
<keyword evidence="1" id="KW-0808">Transferase</keyword>
<name>A0A5J9U1L0_9POAL</name>
<dbReference type="PANTHER" id="PTHR46116:SF32">
    <property type="entry name" value="OS05G0153132 PROTEIN"/>
    <property type="match status" value="1"/>
</dbReference>
<dbReference type="SMART" id="SM00212">
    <property type="entry name" value="UBCc"/>
    <property type="match status" value="1"/>
</dbReference>
<protein>
    <recommendedName>
        <fullName evidence="3">UBC core domain-containing protein</fullName>
    </recommendedName>
</protein>
<dbReference type="InterPro" id="IPR016135">
    <property type="entry name" value="UBQ-conjugating_enzyme/RWD"/>
</dbReference>
<dbReference type="GO" id="GO:0061631">
    <property type="term" value="F:ubiquitin conjugating enzyme activity"/>
    <property type="evidence" value="ECO:0007669"/>
    <property type="project" value="TreeGrafter"/>
</dbReference>
<sequence>MEEELGDWVAIDAVKEAQEDTDGNYAAAAAGNVTADYRSYGEAGNPAVSGITQGLMRLAAEVRAKGRRFLVRDPEVPQGSEHVQQHNGDGFETMVVEEDVDSNDCGDEKSSANARGDALFPFLQFQVDQMSPSDHYFLKETEQGIGGGKSWTKTVQKEWKILENNLPDTIYVRAFEDRMDLLRVAMVGAVGTPYQDGLFFFDLQLPPTYPTAPPPVHYHSFGLNLNSNIEESGTICVSLLDTFEGEGVELWSPEMSTILQVVVSIQGLVLTAQPFYNESENEKYLGTPEAARNEIVHAEDTCLVTLRTMLNVLRRPPVGFEQLVRRQFRRRGRFVLRACEAYLRKASPVGTLDEEANTTEVSRERTCSAGFRLSLNRLMSRLIEAFTRIGADGCDQFDKFNV</sequence>
<dbReference type="Gene3D" id="3.10.110.10">
    <property type="entry name" value="Ubiquitin Conjugating Enzyme"/>
    <property type="match status" value="1"/>
</dbReference>
<dbReference type="AlphaFoldDB" id="A0A5J9U1L0"/>
<evidence type="ECO:0000256" key="1">
    <source>
        <dbReference type="ARBA" id="ARBA00022679"/>
    </source>
</evidence>
<feature type="domain" description="UBC core" evidence="3">
    <location>
        <begin position="150"/>
        <end position="313"/>
    </location>
</feature>
<dbReference type="PROSITE" id="PS50127">
    <property type="entry name" value="UBC_2"/>
    <property type="match status" value="1"/>
</dbReference>
<evidence type="ECO:0000313" key="5">
    <source>
        <dbReference type="Proteomes" id="UP000324897"/>
    </source>
</evidence>
<accession>A0A5J9U1L0</accession>
<evidence type="ECO:0000313" key="4">
    <source>
        <dbReference type="EMBL" id="TVU17592.1"/>
    </source>
</evidence>
<dbReference type="OrthoDB" id="679956at2759"/>
<organism evidence="4 5">
    <name type="scientific">Eragrostis curvula</name>
    <name type="common">weeping love grass</name>
    <dbReference type="NCBI Taxonomy" id="38414"/>
    <lineage>
        <taxon>Eukaryota</taxon>
        <taxon>Viridiplantae</taxon>
        <taxon>Streptophyta</taxon>
        <taxon>Embryophyta</taxon>
        <taxon>Tracheophyta</taxon>
        <taxon>Spermatophyta</taxon>
        <taxon>Magnoliopsida</taxon>
        <taxon>Liliopsida</taxon>
        <taxon>Poales</taxon>
        <taxon>Poaceae</taxon>
        <taxon>PACMAD clade</taxon>
        <taxon>Chloridoideae</taxon>
        <taxon>Eragrostideae</taxon>
        <taxon>Eragrostidinae</taxon>
        <taxon>Eragrostis</taxon>
    </lineage>
</organism>
<comment type="caution">
    <text evidence="4">The sequence shown here is derived from an EMBL/GenBank/DDBJ whole genome shotgun (WGS) entry which is preliminary data.</text>
</comment>
<keyword evidence="2" id="KW-0833">Ubl conjugation pathway</keyword>
<dbReference type="InterPro" id="IPR000608">
    <property type="entry name" value="UBC"/>
</dbReference>
<evidence type="ECO:0000259" key="3">
    <source>
        <dbReference type="PROSITE" id="PS50127"/>
    </source>
</evidence>
<evidence type="ECO:0000256" key="2">
    <source>
        <dbReference type="ARBA" id="ARBA00022786"/>
    </source>
</evidence>
<dbReference type="Pfam" id="PF00179">
    <property type="entry name" value="UQ_con"/>
    <property type="match status" value="1"/>
</dbReference>
<dbReference type="Proteomes" id="UP000324897">
    <property type="component" value="Chromosome 7"/>
</dbReference>
<reference evidence="4 5" key="1">
    <citation type="journal article" date="2019" name="Sci. Rep.">
        <title>A high-quality genome of Eragrostis curvula grass provides insights into Poaceae evolution and supports new strategies to enhance forage quality.</title>
        <authorList>
            <person name="Carballo J."/>
            <person name="Santos B.A.C.M."/>
            <person name="Zappacosta D."/>
            <person name="Garbus I."/>
            <person name="Selva J.P."/>
            <person name="Gallo C.A."/>
            <person name="Diaz A."/>
            <person name="Albertini E."/>
            <person name="Caccamo M."/>
            <person name="Echenique V."/>
        </authorList>
    </citation>
    <scope>NUCLEOTIDE SEQUENCE [LARGE SCALE GENOMIC DNA]</scope>
    <source>
        <strain evidence="5">cv. Victoria</strain>
        <tissue evidence="4">Leaf</tissue>
    </source>
</reference>
<dbReference type="SUPFAM" id="SSF54495">
    <property type="entry name" value="UBC-like"/>
    <property type="match status" value="1"/>
</dbReference>
<dbReference type="CDD" id="cd23837">
    <property type="entry name" value="UBCc_UBE2O"/>
    <property type="match status" value="1"/>
</dbReference>
<feature type="non-terminal residue" evidence="4">
    <location>
        <position position="1"/>
    </location>
</feature>
<dbReference type="PANTHER" id="PTHR46116">
    <property type="entry name" value="(E3-INDEPENDENT) E2 UBIQUITIN-CONJUGATING ENZYME"/>
    <property type="match status" value="1"/>
</dbReference>